<evidence type="ECO:0000313" key="3">
    <source>
        <dbReference type="Proteomes" id="UP000467841"/>
    </source>
</evidence>
<dbReference type="OrthoDB" id="361580at2759"/>
<dbReference type="Proteomes" id="UP000467841">
    <property type="component" value="Unassembled WGS sequence"/>
</dbReference>
<name>A0A6D2JQY3_9BRAS</name>
<dbReference type="EMBL" id="CACVBM020001347">
    <property type="protein sequence ID" value="CAA7046451.1"/>
    <property type="molecule type" value="Genomic_DNA"/>
</dbReference>
<feature type="domain" description="CAAX prenyl protease 2/Lysostaphin resistance protein A-like" evidence="1">
    <location>
        <begin position="31"/>
        <end position="67"/>
    </location>
</feature>
<evidence type="ECO:0000313" key="2">
    <source>
        <dbReference type="EMBL" id="CAA7046451.1"/>
    </source>
</evidence>
<proteinExistence type="predicted"/>
<comment type="caution">
    <text evidence="2">The sequence shown here is derived from an EMBL/GenBank/DDBJ whole genome shotgun (WGS) entry which is preliminary data.</text>
</comment>
<reference evidence="2" key="1">
    <citation type="submission" date="2020-01" db="EMBL/GenBank/DDBJ databases">
        <authorList>
            <person name="Mishra B."/>
        </authorList>
    </citation>
    <scope>NUCLEOTIDE SEQUENCE [LARGE SCALE GENOMIC DNA]</scope>
</reference>
<keyword evidence="3" id="KW-1185">Reference proteome</keyword>
<dbReference type="GO" id="GO:0004175">
    <property type="term" value="F:endopeptidase activity"/>
    <property type="evidence" value="ECO:0007669"/>
    <property type="project" value="UniProtKB-ARBA"/>
</dbReference>
<organism evidence="2 3">
    <name type="scientific">Microthlaspi erraticum</name>
    <dbReference type="NCBI Taxonomy" id="1685480"/>
    <lineage>
        <taxon>Eukaryota</taxon>
        <taxon>Viridiplantae</taxon>
        <taxon>Streptophyta</taxon>
        <taxon>Embryophyta</taxon>
        <taxon>Tracheophyta</taxon>
        <taxon>Spermatophyta</taxon>
        <taxon>Magnoliopsida</taxon>
        <taxon>eudicotyledons</taxon>
        <taxon>Gunneridae</taxon>
        <taxon>Pentapetalae</taxon>
        <taxon>rosids</taxon>
        <taxon>malvids</taxon>
        <taxon>Brassicales</taxon>
        <taxon>Brassicaceae</taxon>
        <taxon>Coluteocarpeae</taxon>
        <taxon>Microthlaspi</taxon>
    </lineage>
</organism>
<protein>
    <recommendedName>
        <fullName evidence="1">CAAX prenyl protease 2/Lysostaphin resistance protein A-like domain-containing protein</fullName>
    </recommendedName>
</protein>
<dbReference type="AlphaFoldDB" id="A0A6D2JQY3"/>
<accession>A0A6D2JQY3</accession>
<sequence>MHFVFIGFQAAEALLKAIGTRWKLPWTAETIVKRMLPLVFLGVVLGLIFARSRNLLPSMLLHSLWNGFVLMGLMR</sequence>
<dbReference type="Pfam" id="PF02517">
    <property type="entry name" value="Rce1-like"/>
    <property type="match status" value="1"/>
</dbReference>
<dbReference type="GO" id="GO:0080120">
    <property type="term" value="P:CAAX-box protein maturation"/>
    <property type="evidence" value="ECO:0007669"/>
    <property type="project" value="UniProtKB-ARBA"/>
</dbReference>
<dbReference type="InterPro" id="IPR003675">
    <property type="entry name" value="Rce1/LyrA-like_dom"/>
</dbReference>
<evidence type="ECO:0000259" key="1">
    <source>
        <dbReference type="Pfam" id="PF02517"/>
    </source>
</evidence>
<gene>
    <name evidence="2" type="ORF">MERR_LOCUS33686</name>
</gene>